<dbReference type="Proteomes" id="UP000241890">
    <property type="component" value="Unassembled WGS sequence"/>
</dbReference>
<organism evidence="9 10">
    <name type="scientific">Hondaea fermentalgiana</name>
    <dbReference type="NCBI Taxonomy" id="2315210"/>
    <lineage>
        <taxon>Eukaryota</taxon>
        <taxon>Sar</taxon>
        <taxon>Stramenopiles</taxon>
        <taxon>Bigyra</taxon>
        <taxon>Labyrinthulomycetes</taxon>
        <taxon>Thraustochytrida</taxon>
        <taxon>Thraustochytriidae</taxon>
        <taxon>Hondaea</taxon>
    </lineage>
</organism>
<dbReference type="OrthoDB" id="8904098at2759"/>
<feature type="transmembrane region" description="Helical" evidence="8">
    <location>
        <begin position="225"/>
        <end position="247"/>
    </location>
</feature>
<evidence type="ECO:0000313" key="10">
    <source>
        <dbReference type="Proteomes" id="UP000241890"/>
    </source>
</evidence>
<comment type="subcellular location">
    <subcellularLocation>
        <location evidence="1 6">Membrane</location>
        <topology evidence="1 6">Multi-pass membrane protein</topology>
    </subcellularLocation>
</comment>
<dbReference type="PANTHER" id="PTHR11654">
    <property type="entry name" value="OLIGOPEPTIDE TRANSPORTER-RELATED"/>
    <property type="match status" value="1"/>
</dbReference>
<dbReference type="SUPFAM" id="SSF103473">
    <property type="entry name" value="MFS general substrate transporter"/>
    <property type="match status" value="1"/>
</dbReference>
<keyword evidence="4 8" id="KW-1133">Transmembrane helix</keyword>
<dbReference type="InterPro" id="IPR018456">
    <property type="entry name" value="PTR2_symporter_CS"/>
</dbReference>
<comment type="caution">
    <text evidence="9">The sequence shown here is derived from an EMBL/GenBank/DDBJ whole genome shotgun (WGS) entry which is preliminary data.</text>
</comment>
<gene>
    <name evidence="9" type="ORF">FCC1311_014962</name>
</gene>
<dbReference type="Gene3D" id="1.20.1250.20">
    <property type="entry name" value="MFS general substrate transporter like domains"/>
    <property type="match status" value="1"/>
</dbReference>
<protein>
    <submittedName>
        <fullName evidence="9">Protein NRT1/ PTR FAMILY 8.4</fullName>
    </submittedName>
</protein>
<feature type="region of interest" description="Disordered" evidence="7">
    <location>
        <begin position="1"/>
        <end position="45"/>
    </location>
</feature>
<dbReference type="Pfam" id="PF00854">
    <property type="entry name" value="PTR2"/>
    <property type="match status" value="1"/>
</dbReference>
<dbReference type="PROSITE" id="PS01023">
    <property type="entry name" value="PTR2_2"/>
    <property type="match status" value="1"/>
</dbReference>
<dbReference type="GO" id="GO:0006857">
    <property type="term" value="P:oligopeptide transport"/>
    <property type="evidence" value="ECO:0007669"/>
    <property type="project" value="InterPro"/>
</dbReference>
<evidence type="ECO:0000256" key="3">
    <source>
        <dbReference type="ARBA" id="ARBA00022692"/>
    </source>
</evidence>
<comment type="similarity">
    <text evidence="2 6">Belongs to the major facilitator superfamily. Proton-dependent oligopeptide transporter (POT/PTR) (TC 2.A.17) family.</text>
</comment>
<feature type="transmembrane region" description="Helical" evidence="8">
    <location>
        <begin position="253"/>
        <end position="273"/>
    </location>
</feature>
<dbReference type="EMBL" id="BEYU01000012">
    <property type="protein sequence ID" value="GBG25279.1"/>
    <property type="molecule type" value="Genomic_DNA"/>
</dbReference>
<evidence type="ECO:0000256" key="2">
    <source>
        <dbReference type="ARBA" id="ARBA00005982"/>
    </source>
</evidence>
<evidence type="ECO:0000256" key="7">
    <source>
        <dbReference type="SAM" id="MobiDB-lite"/>
    </source>
</evidence>
<feature type="transmembrane region" description="Helical" evidence="8">
    <location>
        <begin position="374"/>
        <end position="392"/>
    </location>
</feature>
<dbReference type="GO" id="GO:0022857">
    <property type="term" value="F:transmembrane transporter activity"/>
    <property type="evidence" value="ECO:0007669"/>
    <property type="project" value="InterPro"/>
</dbReference>
<evidence type="ECO:0000256" key="8">
    <source>
        <dbReference type="SAM" id="Phobius"/>
    </source>
</evidence>
<keyword evidence="3 6" id="KW-0812">Transmembrane</keyword>
<sequence>MLGKEQDLKVGRSDVPQQEEVMDSATVSPENDLPDDIRSEDQLSLVPEAYRSDNPKRPLKSKDAAGNEYTYVLKPMWYCVVLILLMELLERLSYYGINFTQTAYLTGSYGDWSPLLGSTQASSWVLTSTAIAYSVPFLGAIIADAFIGTYWTIILFTSFVYVPGLLLIALCAREQLWNGVYPQKLLAASLMGLYSAGAGGIKSCVNVLGAQQFHPLLQKAQISRYYVNFYMFINIGAIVGGIVIPLITQINVFGAYMIPVCCLALGLIAFIAGTRRYVRMKPQGSDILESLKAVGASFGHCPPNMEKVKVSRGGKYDDAFIEKVKIIGRLIPIMLATVPFNMAYGQMASVFVIQGTVMQNSGMIDASWMENFDAFSVIICGLLISRGLYPFLERRGIELHMTTKFSIGTFCGALAILTDTIIDYKIHSAYEATGEPISIWWQIFPYFFVGAGEIFAVSSAYDAAFQISPDGLKSFGSALNLFMVGAVPNFISDAILNGCEAWFTNDAGSTDISTLELYAQSKVYLYLWVLFAIAMFGTLGNLVPWFRTFYSCTEEASKNLVRATRKTVESNSLTESHAV</sequence>
<evidence type="ECO:0000256" key="1">
    <source>
        <dbReference type="ARBA" id="ARBA00004141"/>
    </source>
</evidence>
<evidence type="ECO:0000313" key="9">
    <source>
        <dbReference type="EMBL" id="GBG25279.1"/>
    </source>
</evidence>
<dbReference type="InParanoid" id="A0A2R5G4N4"/>
<feature type="transmembrane region" description="Helical" evidence="8">
    <location>
        <begin position="330"/>
        <end position="354"/>
    </location>
</feature>
<reference evidence="9 10" key="1">
    <citation type="submission" date="2017-12" db="EMBL/GenBank/DDBJ databases">
        <title>Sequencing, de novo assembly and annotation of complete genome of a new Thraustochytrid species, strain FCC1311.</title>
        <authorList>
            <person name="Sedici K."/>
            <person name="Godart F."/>
            <person name="Aiese Cigliano R."/>
            <person name="Sanseverino W."/>
            <person name="Barakat M."/>
            <person name="Ortet P."/>
            <person name="Marechal E."/>
            <person name="Cagnac O."/>
            <person name="Amato A."/>
        </authorList>
    </citation>
    <scope>NUCLEOTIDE SEQUENCE [LARGE SCALE GENOMIC DNA]</scope>
</reference>
<keyword evidence="5 8" id="KW-0472">Membrane</keyword>
<name>A0A2R5G4N4_9STRA</name>
<feature type="transmembrane region" description="Helical" evidence="8">
    <location>
        <begin position="523"/>
        <end position="546"/>
    </location>
</feature>
<feature type="transmembrane region" description="Helical" evidence="8">
    <location>
        <begin position="149"/>
        <end position="172"/>
    </location>
</feature>
<keyword evidence="10" id="KW-1185">Reference proteome</keyword>
<dbReference type="InterPro" id="IPR000109">
    <property type="entry name" value="POT_fam"/>
</dbReference>
<dbReference type="InterPro" id="IPR036259">
    <property type="entry name" value="MFS_trans_sf"/>
</dbReference>
<proteinExistence type="inferred from homology"/>
<evidence type="ECO:0000256" key="6">
    <source>
        <dbReference type="RuleBase" id="RU003755"/>
    </source>
</evidence>
<keyword evidence="6" id="KW-0813">Transport</keyword>
<accession>A0A2R5G4N4</accession>
<feature type="transmembrane region" description="Helical" evidence="8">
    <location>
        <begin position="124"/>
        <end position="143"/>
    </location>
</feature>
<feature type="compositionally biased region" description="Basic and acidic residues" evidence="7">
    <location>
        <begin position="1"/>
        <end position="12"/>
    </location>
</feature>
<evidence type="ECO:0000256" key="5">
    <source>
        <dbReference type="ARBA" id="ARBA00023136"/>
    </source>
</evidence>
<dbReference type="AlphaFoldDB" id="A0A2R5G4N4"/>
<feature type="transmembrane region" description="Helical" evidence="8">
    <location>
        <begin position="69"/>
        <end position="89"/>
    </location>
</feature>
<evidence type="ECO:0000256" key="4">
    <source>
        <dbReference type="ARBA" id="ARBA00022989"/>
    </source>
</evidence>
<dbReference type="GO" id="GO:0016020">
    <property type="term" value="C:membrane"/>
    <property type="evidence" value="ECO:0007669"/>
    <property type="project" value="UniProtKB-SubCell"/>
</dbReference>